<comment type="caution">
    <text evidence="2">The sequence shown here is derived from an EMBL/GenBank/DDBJ whole genome shotgun (WGS) entry which is preliminary data.</text>
</comment>
<proteinExistence type="predicted"/>
<dbReference type="PANTHER" id="PTHR42957:SF1">
    <property type="entry name" value="HELICASE MJ1565-RELATED"/>
    <property type="match status" value="1"/>
</dbReference>
<dbReference type="InterPro" id="IPR002789">
    <property type="entry name" value="HerA_central"/>
</dbReference>
<sequence length="522" mass="59981">MEKVKIGRVVEIEGLNIIVEINEKEISEKINFKVGNQITPVLINKLISIALLNGKELIGKIEKIVENNRFYTEENFRKQDNKICIFASLIGIYDYYTKKFDEGINNFPFINSEVYSISSEIKKNIMSISSEYKLKIGKSFNDNDVEIFANPDILFGKHLGIFGNTGTGKSCTVASIIQGLKDRLTDEERNLVKTSPKIIIFDSNNEYSNAFENTELKFLKIKKEELKLPHNKLSDSEYCKIFGASQGSQAPILKGAIHNLKNSNNNYSISNIEEEIEKIIVANSKGNVFNLNNVRNWISTMMYRIGRLQENLIINSIIDYNNIDNNNNYIKNTLEEIKNDKENNIFIIELDFDKEELDIIMFIFSKLLYNECKNENIVLVLEEAHRYINEEDIGEYKLGNYYIQKIAREGRKFGISLIVSSQRPSELSKSVVSQCNSFIIHRLTNKSDSEFIYRILSNHSKGYLNLLSGLEKQHALVCGEAFGFTDIVKIETANPTPKSEDPKMIEKWRNNKKLNNLVDNKF</sequence>
<dbReference type="AlphaFoldDB" id="U7TX43"/>
<gene>
    <name evidence="2" type="ORF">HMPREF1767_00441</name>
</gene>
<protein>
    <recommendedName>
        <fullName evidence="1">Helicase HerA central domain-containing protein</fullName>
    </recommendedName>
</protein>
<dbReference type="Gene3D" id="3.40.50.300">
    <property type="entry name" value="P-loop containing nucleotide triphosphate hydrolases"/>
    <property type="match status" value="2"/>
</dbReference>
<evidence type="ECO:0000313" key="2">
    <source>
        <dbReference type="EMBL" id="ERT48965.1"/>
    </source>
</evidence>
<dbReference type="EMBL" id="AXNV01000003">
    <property type="protein sequence ID" value="ERT48965.1"/>
    <property type="molecule type" value="Genomic_DNA"/>
</dbReference>
<reference evidence="2" key="1">
    <citation type="submission" date="2013-10" db="EMBL/GenBank/DDBJ databases">
        <title>The Genome Sequence of Fusobacterium nucleatum CTI-6.</title>
        <authorList>
            <consortium name="The Broad Institute Genomics Platform"/>
            <person name="Earl A."/>
            <person name="Ward D."/>
            <person name="Feldgarden M."/>
            <person name="Gevers D."/>
            <person name="Kostic A."/>
            <person name="Garrett W."/>
            <person name="Young S.K."/>
            <person name="Zeng Q."/>
            <person name="Gargeya S."/>
            <person name="Fitzgerald M."/>
            <person name="Abouelleil A."/>
            <person name="Alvarado L."/>
            <person name="Berlin A.M."/>
            <person name="Chapman S.B."/>
            <person name="Gainer-Dewar J."/>
            <person name="Goldberg J."/>
            <person name="Gnerre S."/>
            <person name="Griggs A."/>
            <person name="Gujja S."/>
            <person name="Hansen M."/>
            <person name="Howarth C."/>
            <person name="Imamovic A."/>
            <person name="Ireland A."/>
            <person name="Larimer J."/>
            <person name="McCowan C."/>
            <person name="Murphy C."/>
            <person name="Pearson M."/>
            <person name="Poon T.W."/>
            <person name="Priest M."/>
            <person name="Roberts A."/>
            <person name="Saif S."/>
            <person name="Shea T."/>
            <person name="Sykes S."/>
            <person name="Wortman J."/>
            <person name="Nusbaum C."/>
            <person name="Birren B."/>
        </authorList>
    </citation>
    <scope>NUCLEOTIDE SEQUENCE [LARGE SCALE GENOMIC DNA]</scope>
    <source>
        <strain evidence="2">CTI-6</strain>
    </source>
</reference>
<dbReference type="PATRIC" id="fig|1316587.3.peg.435"/>
<evidence type="ECO:0000259" key="1">
    <source>
        <dbReference type="Pfam" id="PF01935"/>
    </source>
</evidence>
<organism evidence="2">
    <name type="scientific">Fusobacterium nucleatum CTI-6</name>
    <dbReference type="NCBI Taxonomy" id="1316587"/>
    <lineage>
        <taxon>Bacteria</taxon>
        <taxon>Fusobacteriati</taxon>
        <taxon>Fusobacteriota</taxon>
        <taxon>Fusobacteriia</taxon>
        <taxon>Fusobacteriales</taxon>
        <taxon>Fusobacteriaceae</taxon>
        <taxon>Fusobacterium</taxon>
    </lineage>
</organism>
<dbReference type="PANTHER" id="PTHR42957">
    <property type="entry name" value="HELICASE MJ1565-RELATED"/>
    <property type="match status" value="1"/>
</dbReference>
<feature type="domain" description="Helicase HerA central" evidence="1">
    <location>
        <begin position="135"/>
        <end position="361"/>
    </location>
</feature>
<dbReference type="InterPro" id="IPR008571">
    <property type="entry name" value="HerA-like"/>
</dbReference>
<dbReference type="InterPro" id="IPR027417">
    <property type="entry name" value="P-loop_NTPase"/>
</dbReference>
<accession>U7TX43</accession>
<dbReference type="Pfam" id="PF01935">
    <property type="entry name" value="DUF87"/>
    <property type="match status" value="1"/>
</dbReference>
<name>U7TX43_FUSNU</name>
<dbReference type="SUPFAM" id="SSF52540">
    <property type="entry name" value="P-loop containing nucleoside triphosphate hydrolases"/>
    <property type="match status" value="1"/>
</dbReference>